<sequence length="87" mass="10163">MSKAWKTNEEMRLERNQNQQDVKLHCWRVVITRLTDSSRSISCAELIGTRKRPGTRVRLVHKCAKRHPLALLLCVLPSRMTPLRNTQ</sequence>
<keyword evidence="2" id="KW-1185">Reference proteome</keyword>
<proteinExistence type="predicted"/>
<evidence type="ECO:0000313" key="2">
    <source>
        <dbReference type="Proteomes" id="UP000298663"/>
    </source>
</evidence>
<accession>A0A4U5MTJ1</accession>
<reference evidence="1 2" key="2">
    <citation type="journal article" date="2019" name="G3 (Bethesda)">
        <title>Hybrid Assembly of the Genome of the Entomopathogenic Nematode Steinernema carpocapsae Identifies the X-Chromosome.</title>
        <authorList>
            <person name="Serra L."/>
            <person name="Macchietto M."/>
            <person name="Macias-Munoz A."/>
            <person name="McGill C.J."/>
            <person name="Rodriguez I.M."/>
            <person name="Rodriguez B."/>
            <person name="Murad R."/>
            <person name="Mortazavi A."/>
        </authorList>
    </citation>
    <scope>NUCLEOTIDE SEQUENCE [LARGE SCALE GENOMIC DNA]</scope>
    <source>
        <strain evidence="1 2">ALL</strain>
    </source>
</reference>
<protein>
    <submittedName>
        <fullName evidence="1">Uncharacterized protein</fullName>
    </submittedName>
</protein>
<dbReference type="EMBL" id="AZBU02000006">
    <property type="protein sequence ID" value="TKR73050.1"/>
    <property type="molecule type" value="Genomic_DNA"/>
</dbReference>
<dbReference type="Proteomes" id="UP000298663">
    <property type="component" value="Unassembled WGS sequence"/>
</dbReference>
<dbReference type="AlphaFoldDB" id="A0A4U5MTJ1"/>
<reference evidence="1 2" key="1">
    <citation type="journal article" date="2015" name="Genome Biol.">
        <title>Comparative genomics of Steinernema reveals deeply conserved gene regulatory networks.</title>
        <authorList>
            <person name="Dillman A.R."/>
            <person name="Macchietto M."/>
            <person name="Porter C.F."/>
            <person name="Rogers A."/>
            <person name="Williams B."/>
            <person name="Antoshechkin I."/>
            <person name="Lee M.M."/>
            <person name="Goodwin Z."/>
            <person name="Lu X."/>
            <person name="Lewis E.E."/>
            <person name="Goodrich-Blair H."/>
            <person name="Stock S.P."/>
            <person name="Adams B.J."/>
            <person name="Sternberg P.W."/>
            <person name="Mortazavi A."/>
        </authorList>
    </citation>
    <scope>NUCLEOTIDE SEQUENCE [LARGE SCALE GENOMIC DNA]</scope>
    <source>
        <strain evidence="1 2">ALL</strain>
    </source>
</reference>
<evidence type="ECO:0000313" key="1">
    <source>
        <dbReference type="EMBL" id="TKR73050.1"/>
    </source>
</evidence>
<gene>
    <name evidence="1" type="ORF">L596_020406</name>
</gene>
<comment type="caution">
    <text evidence="1">The sequence shown here is derived from an EMBL/GenBank/DDBJ whole genome shotgun (WGS) entry which is preliminary data.</text>
</comment>
<organism evidence="1 2">
    <name type="scientific">Steinernema carpocapsae</name>
    <name type="common">Entomopathogenic nematode</name>
    <dbReference type="NCBI Taxonomy" id="34508"/>
    <lineage>
        <taxon>Eukaryota</taxon>
        <taxon>Metazoa</taxon>
        <taxon>Ecdysozoa</taxon>
        <taxon>Nematoda</taxon>
        <taxon>Chromadorea</taxon>
        <taxon>Rhabditida</taxon>
        <taxon>Tylenchina</taxon>
        <taxon>Panagrolaimomorpha</taxon>
        <taxon>Strongyloidoidea</taxon>
        <taxon>Steinernematidae</taxon>
        <taxon>Steinernema</taxon>
    </lineage>
</organism>
<name>A0A4U5MTJ1_STECR</name>